<dbReference type="PANTHER" id="PTHR31301">
    <property type="entry name" value="LOB DOMAIN-CONTAINING PROTEIN 4-RELATED"/>
    <property type="match status" value="1"/>
</dbReference>
<evidence type="ECO:0000256" key="1">
    <source>
        <dbReference type="ARBA" id="ARBA00005474"/>
    </source>
</evidence>
<comment type="similarity">
    <text evidence="1">Belongs to the LOB domain-containing protein family.</text>
</comment>
<dbReference type="AlphaFoldDB" id="A0A371HRI9"/>
<dbReference type="OrthoDB" id="1893065at2759"/>
<evidence type="ECO:0000313" key="3">
    <source>
        <dbReference type="EMBL" id="RDY05418.1"/>
    </source>
</evidence>
<proteinExistence type="inferred from homology"/>
<feature type="domain" description="LOB" evidence="2">
    <location>
        <begin position="6"/>
        <end position="102"/>
    </location>
</feature>
<sequence length="102" mass="11897">MKRKVPLCAACKHQRRKCTSECLLAPYFPADQPKVFFNFHKLFGVNNIVKILKMLEPIQKKIAMDSIIIQTNYRDKYPLHYQTWLAEGELEGGLCKVQLEVE</sequence>
<dbReference type="PROSITE" id="PS50891">
    <property type="entry name" value="LOB"/>
    <property type="match status" value="1"/>
</dbReference>
<protein>
    <submittedName>
        <fullName evidence="3">LOB domain-containing protein 27</fullName>
    </submittedName>
</protein>
<reference evidence="3" key="1">
    <citation type="submission" date="2018-05" db="EMBL/GenBank/DDBJ databases">
        <title>Draft genome of Mucuna pruriens seed.</title>
        <authorList>
            <person name="Nnadi N.E."/>
            <person name="Vos R."/>
            <person name="Hasami M.H."/>
            <person name="Devisetty U.K."/>
            <person name="Aguiy J.C."/>
        </authorList>
    </citation>
    <scope>NUCLEOTIDE SEQUENCE [LARGE SCALE GENOMIC DNA]</scope>
    <source>
        <strain evidence="3">JCA_2017</strain>
    </source>
</reference>
<dbReference type="InterPro" id="IPR004883">
    <property type="entry name" value="LOB"/>
</dbReference>
<organism evidence="3 4">
    <name type="scientific">Mucuna pruriens</name>
    <name type="common">Velvet bean</name>
    <name type="synonym">Dolichos pruriens</name>
    <dbReference type="NCBI Taxonomy" id="157652"/>
    <lineage>
        <taxon>Eukaryota</taxon>
        <taxon>Viridiplantae</taxon>
        <taxon>Streptophyta</taxon>
        <taxon>Embryophyta</taxon>
        <taxon>Tracheophyta</taxon>
        <taxon>Spermatophyta</taxon>
        <taxon>Magnoliopsida</taxon>
        <taxon>eudicotyledons</taxon>
        <taxon>Gunneridae</taxon>
        <taxon>Pentapetalae</taxon>
        <taxon>rosids</taxon>
        <taxon>fabids</taxon>
        <taxon>Fabales</taxon>
        <taxon>Fabaceae</taxon>
        <taxon>Papilionoideae</taxon>
        <taxon>50 kb inversion clade</taxon>
        <taxon>NPAAA clade</taxon>
        <taxon>indigoferoid/millettioid clade</taxon>
        <taxon>Phaseoleae</taxon>
        <taxon>Mucuna</taxon>
    </lineage>
</organism>
<evidence type="ECO:0000313" key="4">
    <source>
        <dbReference type="Proteomes" id="UP000257109"/>
    </source>
</evidence>
<gene>
    <name evidence="3" type="primary">LBD27</name>
    <name evidence="3" type="ORF">CR513_10758</name>
</gene>
<dbReference type="EMBL" id="QJKJ01001884">
    <property type="protein sequence ID" value="RDY05418.1"/>
    <property type="molecule type" value="Genomic_DNA"/>
</dbReference>
<dbReference type="Proteomes" id="UP000257109">
    <property type="component" value="Unassembled WGS sequence"/>
</dbReference>
<dbReference type="STRING" id="157652.A0A371HRI9"/>
<evidence type="ECO:0000259" key="2">
    <source>
        <dbReference type="PROSITE" id="PS50891"/>
    </source>
</evidence>
<accession>A0A371HRI9</accession>
<dbReference type="Pfam" id="PF03195">
    <property type="entry name" value="LOB"/>
    <property type="match status" value="1"/>
</dbReference>
<name>A0A371HRI9_MUCPR</name>
<feature type="non-terminal residue" evidence="3">
    <location>
        <position position="1"/>
    </location>
</feature>
<comment type="caution">
    <text evidence="3">The sequence shown here is derived from an EMBL/GenBank/DDBJ whole genome shotgun (WGS) entry which is preliminary data.</text>
</comment>
<keyword evidence="4" id="KW-1185">Reference proteome</keyword>
<dbReference type="PANTHER" id="PTHR31301:SF21">
    <property type="entry name" value="LOB DOMAIN-CONTAINING PROTEIN 27-RELATED"/>
    <property type="match status" value="1"/>
</dbReference>